<dbReference type="Proteomes" id="UP000612055">
    <property type="component" value="Unassembled WGS sequence"/>
</dbReference>
<gene>
    <name evidence="1" type="ORF">HYH03_002833</name>
</gene>
<comment type="caution">
    <text evidence="1">The sequence shown here is derived from an EMBL/GenBank/DDBJ whole genome shotgun (WGS) entry which is preliminary data.</text>
</comment>
<dbReference type="PANTHER" id="PTHR12393:SF6">
    <property type="entry name" value="SPHINGOMYELIN PHOSPHODIESTERASE 2"/>
    <property type="match status" value="1"/>
</dbReference>
<accession>A0A836C4Y2</accession>
<dbReference type="GO" id="GO:0016020">
    <property type="term" value="C:membrane"/>
    <property type="evidence" value="ECO:0007669"/>
    <property type="project" value="TreeGrafter"/>
</dbReference>
<dbReference type="PANTHER" id="PTHR12393">
    <property type="entry name" value="SPHINGOMYELIN PHOSPHODIESTERASE RELATED"/>
    <property type="match status" value="1"/>
</dbReference>
<dbReference type="OrthoDB" id="546617at2759"/>
<dbReference type="EMBL" id="JAEHOE010000007">
    <property type="protein sequence ID" value="KAG2499254.1"/>
    <property type="molecule type" value="Genomic_DNA"/>
</dbReference>
<name>A0A836C4Y2_9CHLO</name>
<organism evidence="1 2">
    <name type="scientific">Edaphochlamys debaryana</name>
    <dbReference type="NCBI Taxonomy" id="47281"/>
    <lineage>
        <taxon>Eukaryota</taxon>
        <taxon>Viridiplantae</taxon>
        <taxon>Chlorophyta</taxon>
        <taxon>core chlorophytes</taxon>
        <taxon>Chlorophyceae</taxon>
        <taxon>CS clade</taxon>
        <taxon>Chlamydomonadales</taxon>
        <taxon>Chlamydomonadales incertae sedis</taxon>
        <taxon>Edaphochlamys</taxon>
    </lineage>
</organism>
<dbReference type="GO" id="GO:0046513">
    <property type="term" value="P:ceramide biosynthetic process"/>
    <property type="evidence" value="ECO:0007669"/>
    <property type="project" value="TreeGrafter"/>
</dbReference>
<keyword evidence="2" id="KW-1185">Reference proteome</keyword>
<reference evidence="1" key="1">
    <citation type="journal article" date="2020" name="bioRxiv">
        <title>Comparative genomics of Chlamydomonas.</title>
        <authorList>
            <person name="Craig R.J."/>
            <person name="Hasan A.R."/>
            <person name="Ness R.W."/>
            <person name="Keightley P.D."/>
        </authorList>
    </citation>
    <scope>NUCLEOTIDE SEQUENCE</scope>
    <source>
        <strain evidence="1">CCAP 11/70</strain>
    </source>
</reference>
<sequence length="566" mass="59597">MALRDSGDASQGAATALLRGPEREHTDASLVFIAEIVERVASFLSPNDVTCLRLVSKSTASQFSRHTTLRLSQPVPHWAFTAHWSPSACRRLPLARRRRLLRLTATSNHVPNLAFAVFSAGCEPPADVLHAALASGALQSAAWLADQGCPLLGALSAAAGGGRRDACEWCFERGCAWTHEAPCAAAAEGHTQLMEWLLQQPSRPVQALVLLPSLLASAARGCPLQALQALWGGSQHWLLRVEPRRALLPPAAAASPTPDWRQKVEWLESQGCPRTEEAAAEVASLCPDAEAPGRLAWLRARRYPVTPAAVRAAAAAGRARTLRWLLSEAVRPPDTQASGLAAQGGHLAALRELQAARCPMAPFSTALLAASAGSLETLEWLEGVFGAAALDLGERAVEGGLRAGSAEVAAWVAARAGEGEVGLRPGLWAAAAEGGSVEALEWLEGRGCPMPDDGSPYVVACRQGDMATLDALQALGCPLGPAGREGLTLARAVTALQRRPLSPLPPLRWLAAALAAAGRRAEWAAARDAAERHLTDVEARQAVLTWLDEQMDEQAESGGEQGLGPG</sequence>
<evidence type="ECO:0000313" key="1">
    <source>
        <dbReference type="EMBL" id="KAG2499254.1"/>
    </source>
</evidence>
<dbReference type="AlphaFoldDB" id="A0A836C4Y2"/>
<protein>
    <submittedName>
        <fullName evidence="1">Uncharacterized protein</fullName>
    </submittedName>
</protein>
<dbReference type="GO" id="GO:0030149">
    <property type="term" value="P:sphingolipid catabolic process"/>
    <property type="evidence" value="ECO:0007669"/>
    <property type="project" value="TreeGrafter"/>
</dbReference>
<dbReference type="GO" id="GO:0071944">
    <property type="term" value="C:cell periphery"/>
    <property type="evidence" value="ECO:0007669"/>
    <property type="project" value="TreeGrafter"/>
</dbReference>
<dbReference type="GO" id="GO:0005783">
    <property type="term" value="C:endoplasmic reticulum"/>
    <property type="evidence" value="ECO:0007669"/>
    <property type="project" value="TreeGrafter"/>
</dbReference>
<proteinExistence type="predicted"/>
<evidence type="ECO:0000313" key="2">
    <source>
        <dbReference type="Proteomes" id="UP000612055"/>
    </source>
</evidence>
<dbReference type="GO" id="GO:0004620">
    <property type="term" value="F:phospholipase activity"/>
    <property type="evidence" value="ECO:0007669"/>
    <property type="project" value="TreeGrafter"/>
</dbReference>